<dbReference type="SUPFAM" id="SSF101874">
    <property type="entry name" value="YceI-like"/>
    <property type="match status" value="1"/>
</dbReference>
<dbReference type="Pfam" id="PF04264">
    <property type="entry name" value="YceI"/>
    <property type="match status" value="1"/>
</dbReference>
<dbReference type="RefSeq" id="WP_067547298.1">
    <property type="nucleotide sequence ID" value="NZ_CP012836.1"/>
</dbReference>
<evidence type="ECO:0000259" key="2">
    <source>
        <dbReference type="SMART" id="SM00867"/>
    </source>
</evidence>
<evidence type="ECO:0000256" key="1">
    <source>
        <dbReference type="SAM" id="SignalP"/>
    </source>
</evidence>
<dbReference type="InterPro" id="IPR036761">
    <property type="entry name" value="TTHA0802/YceI-like_sf"/>
</dbReference>
<gene>
    <name evidence="3" type="ORF">AO498_10880</name>
</gene>
<dbReference type="AlphaFoldDB" id="A0A142EP80"/>
<dbReference type="PANTHER" id="PTHR34406:SF1">
    <property type="entry name" value="PROTEIN YCEI"/>
    <property type="match status" value="1"/>
</dbReference>
<dbReference type="OrthoDB" id="116832at2"/>
<dbReference type="STRING" id="1727163.AO498_10880"/>
<feature type="signal peptide" evidence="1">
    <location>
        <begin position="1"/>
        <end position="20"/>
    </location>
</feature>
<reference evidence="4" key="1">
    <citation type="submission" date="2015-09" db="EMBL/GenBank/DDBJ databases">
        <title>Complete sequence of Algoriphagus sp. M8-2.</title>
        <authorList>
            <person name="Shintani M."/>
        </authorList>
    </citation>
    <scope>NUCLEOTIDE SEQUENCE [LARGE SCALE GENOMIC DNA]</scope>
    <source>
        <strain evidence="4">M8-2</strain>
    </source>
</reference>
<dbReference type="Gene3D" id="2.40.128.110">
    <property type="entry name" value="Lipid/polyisoprenoid-binding, YceI-like"/>
    <property type="match status" value="1"/>
</dbReference>
<feature type="chain" id="PRO_5007494794" description="Lipid/polyisoprenoid-binding YceI-like domain-containing protein" evidence="1">
    <location>
        <begin position="21"/>
        <end position="181"/>
    </location>
</feature>
<keyword evidence="1" id="KW-0732">Signal</keyword>
<sequence>MKYWIGLVLFLLSSSNYILAQQFTAQDGKVEFLSKAPLNEFTGVSEQLNGLVDLKENVLDFYVDLNTLKTGIALRDKHMRENYLETEKFPFAEFTGKLDRIPALSQEWTTVTATGNFKIHGISKPISVQGKLRKTPSGNLELSGSFTVRLSDYQIDIPKLVFYELAEEQTVSLNLQLKPKR</sequence>
<dbReference type="EMBL" id="CP012836">
    <property type="protein sequence ID" value="AMQ56935.1"/>
    <property type="molecule type" value="Genomic_DNA"/>
</dbReference>
<dbReference type="Proteomes" id="UP000073816">
    <property type="component" value="Chromosome"/>
</dbReference>
<protein>
    <recommendedName>
        <fullName evidence="2">Lipid/polyisoprenoid-binding YceI-like domain-containing protein</fullName>
    </recommendedName>
</protein>
<reference evidence="3 4" key="2">
    <citation type="journal article" date="2016" name="Genome Announc.">
        <title>Complete Genome Sequence of Algoriphagus sp. Strain M8-2, Isolated from a Brackish Lake.</title>
        <authorList>
            <person name="Muraguchi Y."/>
            <person name="Kushimoto K."/>
            <person name="Ohtsubo Y."/>
            <person name="Suzuki T."/>
            <person name="Dohra H."/>
            <person name="Kimbara K."/>
            <person name="Shintani M."/>
        </authorList>
    </citation>
    <scope>NUCLEOTIDE SEQUENCE [LARGE SCALE GENOMIC DNA]</scope>
    <source>
        <strain evidence="3 4">M8-2</strain>
    </source>
</reference>
<dbReference type="PATRIC" id="fig|1727163.4.peg.2274"/>
<proteinExistence type="predicted"/>
<organism evidence="3 4">
    <name type="scientific">Algoriphagus sanaruensis</name>
    <dbReference type="NCBI Taxonomy" id="1727163"/>
    <lineage>
        <taxon>Bacteria</taxon>
        <taxon>Pseudomonadati</taxon>
        <taxon>Bacteroidota</taxon>
        <taxon>Cytophagia</taxon>
        <taxon>Cytophagales</taxon>
        <taxon>Cyclobacteriaceae</taxon>
        <taxon>Algoriphagus</taxon>
    </lineage>
</organism>
<dbReference type="InterPro" id="IPR007372">
    <property type="entry name" value="Lipid/polyisoprenoid-bd_YceI"/>
</dbReference>
<dbReference type="KEGG" id="alm:AO498_10880"/>
<feature type="domain" description="Lipid/polyisoprenoid-binding YceI-like" evidence="2">
    <location>
        <begin position="22"/>
        <end position="178"/>
    </location>
</feature>
<dbReference type="SMART" id="SM00867">
    <property type="entry name" value="YceI"/>
    <property type="match status" value="1"/>
</dbReference>
<name>A0A142EP80_9BACT</name>
<accession>A0A142EP80</accession>
<keyword evidence="4" id="KW-1185">Reference proteome</keyword>
<evidence type="ECO:0000313" key="4">
    <source>
        <dbReference type="Proteomes" id="UP000073816"/>
    </source>
</evidence>
<dbReference type="PANTHER" id="PTHR34406">
    <property type="entry name" value="PROTEIN YCEI"/>
    <property type="match status" value="1"/>
</dbReference>
<evidence type="ECO:0000313" key="3">
    <source>
        <dbReference type="EMBL" id="AMQ56935.1"/>
    </source>
</evidence>